<evidence type="ECO:0000313" key="2">
    <source>
        <dbReference type="EMBL" id="KAF9530567.1"/>
    </source>
</evidence>
<protein>
    <recommendedName>
        <fullName evidence="1">Hemerythrin-like domain-containing protein</fullName>
    </recommendedName>
</protein>
<gene>
    <name evidence="2" type="ORF">CPB83DRAFT_850555</name>
</gene>
<dbReference type="Proteomes" id="UP000807306">
    <property type="component" value="Unassembled WGS sequence"/>
</dbReference>
<dbReference type="InterPro" id="IPR053206">
    <property type="entry name" value="Dimeric_xanthone_biosynth"/>
</dbReference>
<organism evidence="2 3">
    <name type="scientific">Crepidotus variabilis</name>
    <dbReference type="NCBI Taxonomy" id="179855"/>
    <lineage>
        <taxon>Eukaryota</taxon>
        <taxon>Fungi</taxon>
        <taxon>Dikarya</taxon>
        <taxon>Basidiomycota</taxon>
        <taxon>Agaricomycotina</taxon>
        <taxon>Agaricomycetes</taxon>
        <taxon>Agaricomycetidae</taxon>
        <taxon>Agaricales</taxon>
        <taxon>Agaricineae</taxon>
        <taxon>Crepidotaceae</taxon>
        <taxon>Crepidotus</taxon>
    </lineage>
</organism>
<dbReference type="AlphaFoldDB" id="A0A9P6JRA7"/>
<evidence type="ECO:0000259" key="1">
    <source>
        <dbReference type="Pfam" id="PF01814"/>
    </source>
</evidence>
<feature type="domain" description="Hemerythrin-like" evidence="1">
    <location>
        <begin position="39"/>
        <end position="160"/>
    </location>
</feature>
<keyword evidence="3" id="KW-1185">Reference proteome</keyword>
<dbReference type="Gene3D" id="1.20.120.520">
    <property type="entry name" value="nmb1532 protein domain like"/>
    <property type="match status" value="1"/>
</dbReference>
<dbReference type="PANTHER" id="PTHR38048:SF2">
    <property type="entry name" value="HEMERYTHRIN-LIKE DOMAIN-CONTAINING PROTEIN"/>
    <property type="match status" value="1"/>
</dbReference>
<dbReference type="InterPro" id="IPR012312">
    <property type="entry name" value="Hemerythrin-like"/>
</dbReference>
<evidence type="ECO:0000313" key="3">
    <source>
        <dbReference type="Proteomes" id="UP000807306"/>
    </source>
</evidence>
<accession>A0A9P6JRA7</accession>
<dbReference type="PANTHER" id="PTHR38048">
    <property type="entry name" value="EXPRESSED PROTEIN"/>
    <property type="match status" value="1"/>
</dbReference>
<name>A0A9P6JRA7_9AGAR</name>
<sequence>MQLNPDHEGPFPLILSDPTIATTDFTDPFKFAQWYWQDLMLTHNVIIRALNAIWLNAALVLSEDEQAFVGYALATVSMIRWHHGTQETVVFPRLQSKIDMRKNMAEHLKIDKKMKEFEEHLQRVQDGAKVFDMAEILELRNSFGVPLVEHFHNEIESFRPKSLYRCSQLELTDLYTALENHKHGLRDSAHIYPFLLSAHNREVAPNWPVVPASVRWVAQHVGPYVHGHYWKFAPYTTQGQFQTYPMHEHHAL</sequence>
<reference evidence="2" key="1">
    <citation type="submission" date="2020-11" db="EMBL/GenBank/DDBJ databases">
        <authorList>
            <consortium name="DOE Joint Genome Institute"/>
            <person name="Ahrendt S."/>
            <person name="Riley R."/>
            <person name="Andreopoulos W."/>
            <person name="Labutti K."/>
            <person name="Pangilinan J."/>
            <person name="Ruiz-Duenas F.J."/>
            <person name="Barrasa J.M."/>
            <person name="Sanchez-Garcia M."/>
            <person name="Camarero S."/>
            <person name="Miyauchi S."/>
            <person name="Serrano A."/>
            <person name="Linde D."/>
            <person name="Babiker R."/>
            <person name="Drula E."/>
            <person name="Ayuso-Fernandez I."/>
            <person name="Pacheco R."/>
            <person name="Padilla G."/>
            <person name="Ferreira P."/>
            <person name="Barriuso J."/>
            <person name="Kellner H."/>
            <person name="Castanera R."/>
            <person name="Alfaro M."/>
            <person name="Ramirez L."/>
            <person name="Pisabarro A.G."/>
            <person name="Kuo A."/>
            <person name="Tritt A."/>
            <person name="Lipzen A."/>
            <person name="He G."/>
            <person name="Yan M."/>
            <person name="Ng V."/>
            <person name="Cullen D."/>
            <person name="Martin F."/>
            <person name="Rosso M.-N."/>
            <person name="Henrissat B."/>
            <person name="Hibbett D."/>
            <person name="Martinez A.T."/>
            <person name="Grigoriev I.V."/>
        </authorList>
    </citation>
    <scope>NUCLEOTIDE SEQUENCE</scope>
    <source>
        <strain evidence="2">CBS 506.95</strain>
    </source>
</reference>
<dbReference type="EMBL" id="MU157839">
    <property type="protein sequence ID" value="KAF9530567.1"/>
    <property type="molecule type" value="Genomic_DNA"/>
</dbReference>
<comment type="caution">
    <text evidence="2">The sequence shown here is derived from an EMBL/GenBank/DDBJ whole genome shotgun (WGS) entry which is preliminary data.</text>
</comment>
<dbReference type="OrthoDB" id="58416at2759"/>
<proteinExistence type="predicted"/>
<dbReference type="Pfam" id="PF01814">
    <property type="entry name" value="Hemerythrin"/>
    <property type="match status" value="1"/>
</dbReference>